<sequence>MSQQYFYDQQIRRWLLQFMRLFGGFSVKMGKDANGNDVYHQVPVRYGDTNRMSAHILRKNSENTILSVPAISCYIAELVPNADRRMTPTHQENVQIYEKAFDPNSNSYQDAIGETYTLERHAPIPFDLTLNVDIWTSNTEQKLQLLEQILLLFNPSVNLQSSQNPYDWTSLAVVELVNITWTARSIPQGTDDIIDVASLIFSLPIFLTPPAKVKRQVLIHSILNNVGANYGFIDDLVINESNMQSRQWITFEDRHIRVAEDYIQLLNRDNTALDHTSGNNLSWKEHFTKFGGINNGITEIRLKLGDPLDPMEVIVKVSEVPDNENVLSYVLDTSSLPNDTITMVNGIIDPTRNSPGNGSIPEAQAGQRYIITNSIIQNGTWGNVAADENDIIEYNGSTWIVSFDASAINSSAYTTNANTMKKLFFTGSDWVLAVEGVFEQGWWRIVN</sequence>
<proteinExistence type="predicted"/>
<organism evidence="1">
    <name type="scientific">uncultured Caudovirales phage</name>
    <dbReference type="NCBI Taxonomy" id="2100421"/>
    <lineage>
        <taxon>Viruses</taxon>
        <taxon>Duplodnaviria</taxon>
        <taxon>Heunggongvirae</taxon>
        <taxon>Uroviricota</taxon>
        <taxon>Caudoviricetes</taxon>
        <taxon>Peduoviridae</taxon>
        <taxon>Maltschvirus</taxon>
        <taxon>Maltschvirus maltsch</taxon>
    </lineage>
</organism>
<dbReference type="InterPro" id="IPR038553">
    <property type="entry name" value="T4-gp15_tss_sf"/>
</dbReference>
<reference evidence="1" key="1">
    <citation type="submission" date="2020-05" db="EMBL/GenBank/DDBJ databases">
        <authorList>
            <person name="Chiriac C."/>
            <person name="Salcher M."/>
            <person name="Ghai R."/>
            <person name="Kavagutti S V."/>
        </authorList>
    </citation>
    <scope>NUCLEOTIDE SEQUENCE</scope>
</reference>
<protein>
    <submittedName>
        <fullName evidence="1">Myoviridae tail sheath stabiliser</fullName>
    </submittedName>
</protein>
<evidence type="ECO:0000313" key="1">
    <source>
        <dbReference type="EMBL" id="CAB4241496.1"/>
    </source>
</evidence>
<dbReference type="Pfam" id="PF16724">
    <property type="entry name" value="T4-gp15_tss"/>
    <property type="match status" value="1"/>
</dbReference>
<gene>
    <name evidence="1" type="ORF">UFOVP71_34</name>
</gene>
<accession>A0A6J5T9D6</accession>
<name>A0A6J5T9D6_9CAUD</name>
<dbReference type="Gene3D" id="3.30.2000.40">
    <property type="entry name" value="Myoviridae tail sheath stabiliser"/>
    <property type="match status" value="1"/>
</dbReference>
<dbReference type="EMBL" id="LR797824">
    <property type="protein sequence ID" value="CAB4241496.1"/>
    <property type="molecule type" value="Genomic_DNA"/>
</dbReference>
<dbReference type="InterPro" id="IPR031997">
    <property type="entry name" value="T4-gp15_tss"/>
</dbReference>